<name>A0A8J6XTG2_9BACT</name>
<comment type="caution">
    <text evidence="1">The sequence shown here is derived from an EMBL/GenBank/DDBJ whole genome shotgun (WGS) entry which is preliminary data.</text>
</comment>
<dbReference type="AlphaFoldDB" id="A0A8J6XTG2"/>
<dbReference type="Pfam" id="PF07949">
    <property type="entry name" value="YbbR"/>
    <property type="match status" value="1"/>
</dbReference>
<dbReference type="Proteomes" id="UP000648239">
    <property type="component" value="Unassembled WGS sequence"/>
</dbReference>
<dbReference type="PANTHER" id="PTHR37804:SF1">
    <property type="entry name" value="CDAA REGULATORY PROTEIN CDAR"/>
    <property type="match status" value="1"/>
</dbReference>
<dbReference type="Gene3D" id="2.170.120.40">
    <property type="entry name" value="YbbR-like domain"/>
    <property type="match status" value="1"/>
</dbReference>
<proteinExistence type="predicted"/>
<sequence>MHEPIRHLFLHRWPLKLLSVILAYAIWLTVTGESSIVNHFSVPLEMNLGDELISVGPTPTQVSVRIRGRATSIRRLDPLNMRLNLDLADSKTGERNVQFSPSDLSGVPKGIVVERFEPARLVLTLDKRMRTALPVFPAIDGEPADGYQFYGATAFPDTLEVEGPASEVSGLNRLLTDTISITGRSRSFMEETGIVPESRNTQVLGEQTLRVQVTIDATSEVRVLSGVPVVLAGQIYEARVTPSVIQVTLAAPAAVLEKIHSGNLRAVVDLADLAPRADPYQLKIRLDYVGIAARELSRITEKAVSTREVRVLLTDRRISE</sequence>
<gene>
    <name evidence="1" type="ORF">IFK94_05210</name>
</gene>
<dbReference type="InterPro" id="IPR053154">
    <property type="entry name" value="c-di-AMP_regulator"/>
</dbReference>
<dbReference type="PANTHER" id="PTHR37804">
    <property type="entry name" value="CDAA REGULATORY PROTEIN CDAR"/>
    <property type="match status" value="1"/>
</dbReference>
<accession>A0A8J6XTG2</accession>
<evidence type="ECO:0008006" key="3">
    <source>
        <dbReference type="Google" id="ProtNLM"/>
    </source>
</evidence>
<dbReference type="Gene3D" id="2.170.120.30">
    <property type="match status" value="2"/>
</dbReference>
<organism evidence="1 2">
    <name type="scientific">Candidatus Polarisedimenticola svalbardensis</name>
    <dbReference type="NCBI Taxonomy" id="2886004"/>
    <lineage>
        <taxon>Bacteria</taxon>
        <taxon>Pseudomonadati</taxon>
        <taxon>Acidobacteriota</taxon>
        <taxon>Candidatus Polarisedimenticolia</taxon>
        <taxon>Candidatus Polarisedimenticolales</taxon>
        <taxon>Candidatus Polarisedimenticolaceae</taxon>
        <taxon>Candidatus Polarisedimenticola</taxon>
    </lineage>
</organism>
<reference evidence="1 2" key="1">
    <citation type="submission" date="2020-08" db="EMBL/GenBank/DDBJ databases">
        <title>Acidobacteriota in marine sediments use diverse sulfur dissimilation pathways.</title>
        <authorList>
            <person name="Wasmund K."/>
        </authorList>
    </citation>
    <scope>NUCLEOTIDE SEQUENCE [LARGE SCALE GENOMIC DNA]</scope>
    <source>
        <strain evidence="1">MAG AM4</strain>
    </source>
</reference>
<dbReference type="InterPro" id="IPR012505">
    <property type="entry name" value="YbbR"/>
</dbReference>
<evidence type="ECO:0000313" key="1">
    <source>
        <dbReference type="EMBL" id="MBD3867503.1"/>
    </source>
</evidence>
<protein>
    <recommendedName>
        <fullName evidence="3">YbbR-like protein</fullName>
    </recommendedName>
</protein>
<evidence type="ECO:0000313" key="2">
    <source>
        <dbReference type="Proteomes" id="UP000648239"/>
    </source>
</evidence>
<dbReference type="EMBL" id="JACXWD010000011">
    <property type="protein sequence ID" value="MBD3867503.1"/>
    <property type="molecule type" value="Genomic_DNA"/>
</dbReference>